<evidence type="ECO:0000313" key="11">
    <source>
        <dbReference type="Proteomes" id="UP000499080"/>
    </source>
</evidence>
<comment type="similarity">
    <text evidence="1">Belongs to the DNA polymerase type-B family.</text>
</comment>
<dbReference type="EC" id="2.7.7.7" evidence="2"/>
<organism evidence="10 11">
    <name type="scientific">Araneus ventricosus</name>
    <name type="common">Orbweaver spider</name>
    <name type="synonym">Epeira ventricosa</name>
    <dbReference type="NCBI Taxonomy" id="182803"/>
    <lineage>
        <taxon>Eukaryota</taxon>
        <taxon>Metazoa</taxon>
        <taxon>Ecdysozoa</taxon>
        <taxon>Arthropoda</taxon>
        <taxon>Chelicerata</taxon>
        <taxon>Arachnida</taxon>
        <taxon>Araneae</taxon>
        <taxon>Araneomorphae</taxon>
        <taxon>Entelegynae</taxon>
        <taxon>Araneoidea</taxon>
        <taxon>Araneidae</taxon>
        <taxon>Araneus</taxon>
    </lineage>
</organism>
<keyword evidence="3" id="KW-0808">Transferase</keyword>
<sequence>MSFSYYIKYQHGEYKPPVVYSGPRAKRKFIDMLRKEAVEMGEIYKVIKEINVTEEDENHFRSTNICHICEKEIVEEEIIGEDEEEIVTITETKVRDHDHLTGKYRDPAHIYCNLKYKLPNFIPISMHNLSGYDAHLFIRSLGKYEENIEVIPCTEEKYISFSQAVPVSTEGDKTTKIKLRFLDSFRFMPSSLDALSKNLKREQFSAVSKFILDEKLDLLIRKGVYPYDYTNSWDKCIETSLPPKEAFYSELNECDISDEDYKHAQNVWGQFDIRSMGEYSDPYVKSDVLILADVFEKFRDVCLKAYKLHPAWYFTTPGLSWDAMLKLTKVRLEQLVDYDMILMLEKGVRCGVS</sequence>
<evidence type="ECO:0000256" key="3">
    <source>
        <dbReference type="ARBA" id="ARBA00022679"/>
    </source>
</evidence>
<keyword evidence="6" id="KW-0239">DNA-directed DNA polymerase</keyword>
<evidence type="ECO:0000256" key="2">
    <source>
        <dbReference type="ARBA" id="ARBA00012417"/>
    </source>
</evidence>
<reference evidence="10 11" key="1">
    <citation type="journal article" date="2019" name="Sci. Rep.">
        <title>Orb-weaving spider Araneus ventricosus genome elucidates the spidroin gene catalogue.</title>
        <authorList>
            <person name="Kono N."/>
            <person name="Nakamura H."/>
            <person name="Ohtoshi R."/>
            <person name="Moran D.A.P."/>
            <person name="Shinohara A."/>
            <person name="Yoshida Y."/>
            <person name="Fujiwara M."/>
            <person name="Mori M."/>
            <person name="Tomita M."/>
            <person name="Arakawa K."/>
        </authorList>
    </citation>
    <scope>NUCLEOTIDE SEQUENCE [LARGE SCALE GENOMIC DNA]</scope>
</reference>
<dbReference type="InterPro" id="IPR004868">
    <property type="entry name" value="DNA-dir_DNA_pol_B_mt/vir"/>
</dbReference>
<dbReference type="InterPro" id="IPR012337">
    <property type="entry name" value="RNaseH-like_sf"/>
</dbReference>
<gene>
    <name evidence="10" type="ORF">AVEN_168203_1</name>
</gene>
<evidence type="ECO:0000256" key="4">
    <source>
        <dbReference type="ARBA" id="ARBA00022695"/>
    </source>
</evidence>
<feature type="domain" description="DNA-directed DNA polymerase family B mitochondria/virus" evidence="9">
    <location>
        <begin position="124"/>
        <end position="328"/>
    </location>
</feature>
<keyword evidence="4" id="KW-0548">Nucleotidyltransferase</keyword>
<dbReference type="PANTHER" id="PTHR31511:SF12">
    <property type="entry name" value="RHO TERMINATION FACTOR N-TERMINAL DOMAIN-CONTAINING PROTEIN"/>
    <property type="match status" value="1"/>
</dbReference>
<evidence type="ECO:0000256" key="7">
    <source>
        <dbReference type="ARBA" id="ARBA00023125"/>
    </source>
</evidence>
<comment type="caution">
    <text evidence="10">The sequence shown here is derived from an EMBL/GenBank/DDBJ whole genome shotgun (WGS) entry which is preliminary data.</text>
</comment>
<keyword evidence="11" id="KW-1185">Reference proteome</keyword>
<dbReference type="Gene3D" id="3.30.420.10">
    <property type="entry name" value="Ribonuclease H-like superfamily/Ribonuclease H"/>
    <property type="match status" value="1"/>
</dbReference>
<keyword evidence="5" id="KW-0235">DNA replication</keyword>
<dbReference type="AlphaFoldDB" id="A0A4Y2KKF3"/>
<accession>A0A4Y2KKF3</accession>
<dbReference type="SUPFAM" id="SSF53098">
    <property type="entry name" value="Ribonuclease H-like"/>
    <property type="match status" value="1"/>
</dbReference>
<dbReference type="GO" id="GO:0000166">
    <property type="term" value="F:nucleotide binding"/>
    <property type="evidence" value="ECO:0007669"/>
    <property type="project" value="InterPro"/>
</dbReference>
<proteinExistence type="inferred from homology"/>
<evidence type="ECO:0000256" key="8">
    <source>
        <dbReference type="ARBA" id="ARBA00049244"/>
    </source>
</evidence>
<evidence type="ECO:0000256" key="6">
    <source>
        <dbReference type="ARBA" id="ARBA00022932"/>
    </source>
</evidence>
<dbReference type="Pfam" id="PF03175">
    <property type="entry name" value="DNA_pol_B_2"/>
    <property type="match status" value="1"/>
</dbReference>
<evidence type="ECO:0000313" key="10">
    <source>
        <dbReference type="EMBL" id="GBN02851.1"/>
    </source>
</evidence>
<name>A0A4Y2KKF3_ARAVE</name>
<dbReference type="GO" id="GO:0003887">
    <property type="term" value="F:DNA-directed DNA polymerase activity"/>
    <property type="evidence" value="ECO:0007669"/>
    <property type="project" value="UniProtKB-KW"/>
</dbReference>
<dbReference type="GO" id="GO:0006260">
    <property type="term" value="P:DNA replication"/>
    <property type="evidence" value="ECO:0007669"/>
    <property type="project" value="UniProtKB-KW"/>
</dbReference>
<protein>
    <recommendedName>
        <fullName evidence="2">DNA-directed DNA polymerase</fullName>
        <ecNumber evidence="2">2.7.7.7</ecNumber>
    </recommendedName>
</protein>
<evidence type="ECO:0000256" key="1">
    <source>
        <dbReference type="ARBA" id="ARBA00005755"/>
    </source>
</evidence>
<comment type="catalytic activity">
    <reaction evidence="8">
        <text>DNA(n) + a 2'-deoxyribonucleoside 5'-triphosphate = DNA(n+1) + diphosphate</text>
        <dbReference type="Rhea" id="RHEA:22508"/>
        <dbReference type="Rhea" id="RHEA-COMP:17339"/>
        <dbReference type="Rhea" id="RHEA-COMP:17340"/>
        <dbReference type="ChEBI" id="CHEBI:33019"/>
        <dbReference type="ChEBI" id="CHEBI:61560"/>
        <dbReference type="ChEBI" id="CHEBI:173112"/>
        <dbReference type="EC" id="2.7.7.7"/>
    </reaction>
</comment>
<dbReference type="Proteomes" id="UP000499080">
    <property type="component" value="Unassembled WGS sequence"/>
</dbReference>
<dbReference type="InterPro" id="IPR036397">
    <property type="entry name" value="RNaseH_sf"/>
</dbReference>
<dbReference type="GO" id="GO:0003677">
    <property type="term" value="F:DNA binding"/>
    <property type="evidence" value="ECO:0007669"/>
    <property type="project" value="UniProtKB-KW"/>
</dbReference>
<keyword evidence="7" id="KW-0238">DNA-binding</keyword>
<evidence type="ECO:0000259" key="9">
    <source>
        <dbReference type="Pfam" id="PF03175"/>
    </source>
</evidence>
<dbReference type="EMBL" id="BGPR01004742">
    <property type="protein sequence ID" value="GBN02851.1"/>
    <property type="molecule type" value="Genomic_DNA"/>
</dbReference>
<dbReference type="OrthoDB" id="6429905at2759"/>
<dbReference type="PANTHER" id="PTHR31511">
    <property type="entry name" value="PROTEIN CBG23764"/>
    <property type="match status" value="1"/>
</dbReference>
<evidence type="ECO:0000256" key="5">
    <source>
        <dbReference type="ARBA" id="ARBA00022705"/>
    </source>
</evidence>